<name>A0ABU4M610_9ACTN</name>
<dbReference type="EMBL" id="JARAWP010000023">
    <property type="protein sequence ID" value="MDX3022914.1"/>
    <property type="molecule type" value="Genomic_DNA"/>
</dbReference>
<keyword evidence="2" id="KW-1185">Reference proteome</keyword>
<accession>A0ABU4M610</accession>
<comment type="caution">
    <text evidence="1">The sequence shown here is derived from an EMBL/GenBank/DDBJ whole genome shotgun (WGS) entry which is preliminary data.</text>
</comment>
<dbReference type="RefSeq" id="WP_319167040.1">
    <property type="nucleotide sequence ID" value="NZ_JARAWP010000023.1"/>
</dbReference>
<reference evidence="1 2" key="1">
    <citation type="journal article" date="2023" name="Microb. Genom.">
        <title>Mesoterricola silvestris gen. nov., sp. nov., Mesoterricola sediminis sp. nov., Geothrix oryzae sp. nov., Geothrix edaphica sp. nov., Geothrix rubra sp. nov., and Geothrix limicola sp. nov., six novel members of Acidobacteriota isolated from soils.</title>
        <authorList>
            <person name="Weisberg A.J."/>
            <person name="Pearce E."/>
            <person name="Kramer C.G."/>
            <person name="Chang J.H."/>
            <person name="Clarke C.R."/>
        </authorList>
    </citation>
    <scope>NUCLEOTIDE SEQUENCE [LARGE SCALE GENOMIC DNA]</scope>
    <source>
        <strain evidence="1 2">NB05-1H</strain>
    </source>
</reference>
<protein>
    <submittedName>
        <fullName evidence="1">Uncharacterized protein</fullName>
    </submittedName>
</protein>
<proteinExistence type="predicted"/>
<dbReference type="InterPro" id="IPR028978">
    <property type="entry name" value="Chorismate_lyase_/UTRA_dom_sf"/>
</dbReference>
<dbReference type="SUPFAM" id="SSF64288">
    <property type="entry name" value="Chorismate lyase-like"/>
    <property type="match status" value="1"/>
</dbReference>
<dbReference type="Proteomes" id="UP001272987">
    <property type="component" value="Unassembled WGS sequence"/>
</dbReference>
<organism evidence="1 2">
    <name type="scientific">Streptomyces acidiscabies</name>
    <dbReference type="NCBI Taxonomy" id="42234"/>
    <lineage>
        <taxon>Bacteria</taxon>
        <taxon>Bacillati</taxon>
        <taxon>Actinomycetota</taxon>
        <taxon>Actinomycetes</taxon>
        <taxon>Kitasatosporales</taxon>
        <taxon>Streptomycetaceae</taxon>
        <taxon>Streptomyces</taxon>
    </lineage>
</organism>
<gene>
    <name evidence="1" type="ORF">PV666_34305</name>
</gene>
<dbReference type="Gene3D" id="3.40.1410.10">
    <property type="entry name" value="Chorismate lyase-like"/>
    <property type="match status" value="1"/>
</dbReference>
<sequence>MAGGILANIGHPQVRRRHILRSWLATEEQTKRLDLNPDAANPVIRHVIVGYGTDEKPVRCRVTIAPGDRNVLIYDFKK</sequence>
<evidence type="ECO:0000313" key="2">
    <source>
        <dbReference type="Proteomes" id="UP001272987"/>
    </source>
</evidence>
<evidence type="ECO:0000313" key="1">
    <source>
        <dbReference type="EMBL" id="MDX3022914.1"/>
    </source>
</evidence>